<keyword evidence="7" id="KW-1185">Reference proteome</keyword>
<dbReference type="GO" id="GO:0008270">
    <property type="term" value="F:zinc ion binding"/>
    <property type="evidence" value="ECO:0007669"/>
    <property type="project" value="UniProtKB-KW"/>
</dbReference>
<keyword evidence="2 4" id="KW-0863">Zinc-finger</keyword>
<evidence type="ECO:0000256" key="2">
    <source>
        <dbReference type="ARBA" id="ARBA00022771"/>
    </source>
</evidence>
<dbReference type="InterPro" id="IPR000571">
    <property type="entry name" value="Znf_CCCH"/>
</dbReference>
<accession>A0A9W9AMB5</accession>
<reference evidence="6" key="1">
    <citation type="submission" date="2022-08" db="EMBL/GenBank/DDBJ databases">
        <title>A Global Phylogenomic Analysis of the Shiitake Genus Lentinula.</title>
        <authorList>
            <consortium name="DOE Joint Genome Institute"/>
            <person name="Sierra-Patev S."/>
            <person name="Min B."/>
            <person name="Naranjo-Ortiz M."/>
            <person name="Looney B."/>
            <person name="Konkel Z."/>
            <person name="Slot J.C."/>
            <person name="Sakamoto Y."/>
            <person name="Steenwyk J.L."/>
            <person name="Rokas A."/>
            <person name="Carro J."/>
            <person name="Camarero S."/>
            <person name="Ferreira P."/>
            <person name="Molpeceres G."/>
            <person name="Ruiz-Duenas F.J."/>
            <person name="Serrano A."/>
            <person name="Henrissat B."/>
            <person name="Drula E."/>
            <person name="Hughes K.W."/>
            <person name="Mata J.L."/>
            <person name="Ishikawa N.K."/>
            <person name="Vargas-Isla R."/>
            <person name="Ushijima S."/>
            <person name="Smith C.A."/>
            <person name="Ahrendt S."/>
            <person name="Andreopoulos W."/>
            <person name="He G."/>
            <person name="Labutti K."/>
            <person name="Lipzen A."/>
            <person name="Ng V."/>
            <person name="Riley R."/>
            <person name="Sandor L."/>
            <person name="Barry K."/>
            <person name="Martinez A.T."/>
            <person name="Xiao Y."/>
            <person name="Gibbons J.G."/>
            <person name="Terashima K."/>
            <person name="Grigoriev I.V."/>
            <person name="Hibbett D.S."/>
        </authorList>
    </citation>
    <scope>NUCLEOTIDE SEQUENCE</scope>
    <source>
        <strain evidence="6">JLM2183</strain>
    </source>
</reference>
<proteinExistence type="predicted"/>
<dbReference type="AlphaFoldDB" id="A0A9W9AMB5"/>
<comment type="caution">
    <text evidence="6">The sequence shown here is derived from an EMBL/GenBank/DDBJ whole genome shotgun (WGS) entry which is preliminary data.</text>
</comment>
<protein>
    <recommendedName>
        <fullName evidence="5">C3H1-type domain-containing protein</fullName>
    </recommendedName>
</protein>
<dbReference type="Gene3D" id="4.10.1000.10">
    <property type="entry name" value="Zinc finger, CCCH-type"/>
    <property type="match status" value="1"/>
</dbReference>
<dbReference type="SMART" id="SM00356">
    <property type="entry name" value="ZnF_C3H1"/>
    <property type="match status" value="1"/>
</dbReference>
<gene>
    <name evidence="6" type="ORF">J3R30DRAFT_1478406</name>
</gene>
<evidence type="ECO:0000259" key="5">
    <source>
        <dbReference type="PROSITE" id="PS50103"/>
    </source>
</evidence>
<sequence length="301" mass="33937">MSVTVDPYWRVKTKPCEFYRKGRCLFGEDRCNFLHVMNDWNPDESTFIESKPLQAAPVVKIFPNTPPSASLHSIQSPPRSPRTTNLLLALKGIIRDEEEQEEYIDDLSIEAVDDYDNDSPRTTKQTVQQIDTNVDGSNFCDPVSTLNDEAEHSPPSPTHSGLLSPVEFSDLQLRHFSYLHSNNHSRNPSLDPGFYDPIGTPHSQWVSPSPMVLSPPRSPALSSTFELLASPFGSPSTRLIANPGAGIMSPRLGVFGPRKKTNLWYPTWVSIPPPSIIRRRRTPRGIVDRNKLKKRRKLLRT</sequence>
<dbReference type="OrthoDB" id="47330at2759"/>
<dbReference type="EMBL" id="JAOTPV010000003">
    <property type="protein sequence ID" value="KAJ4486275.1"/>
    <property type="molecule type" value="Genomic_DNA"/>
</dbReference>
<feature type="zinc finger region" description="C3H1-type" evidence="4">
    <location>
        <begin position="10"/>
        <end position="38"/>
    </location>
</feature>
<keyword evidence="3 4" id="KW-0862">Zinc</keyword>
<organism evidence="6 7">
    <name type="scientific">Lentinula aciculospora</name>
    <dbReference type="NCBI Taxonomy" id="153920"/>
    <lineage>
        <taxon>Eukaryota</taxon>
        <taxon>Fungi</taxon>
        <taxon>Dikarya</taxon>
        <taxon>Basidiomycota</taxon>
        <taxon>Agaricomycotina</taxon>
        <taxon>Agaricomycetes</taxon>
        <taxon>Agaricomycetidae</taxon>
        <taxon>Agaricales</taxon>
        <taxon>Marasmiineae</taxon>
        <taxon>Omphalotaceae</taxon>
        <taxon>Lentinula</taxon>
    </lineage>
</organism>
<dbReference type="Proteomes" id="UP001150266">
    <property type="component" value="Unassembled WGS sequence"/>
</dbReference>
<evidence type="ECO:0000313" key="7">
    <source>
        <dbReference type="Proteomes" id="UP001150266"/>
    </source>
</evidence>
<feature type="domain" description="C3H1-type" evidence="5">
    <location>
        <begin position="10"/>
        <end position="38"/>
    </location>
</feature>
<dbReference type="PROSITE" id="PS50103">
    <property type="entry name" value="ZF_C3H1"/>
    <property type="match status" value="1"/>
</dbReference>
<keyword evidence="1 4" id="KW-0479">Metal-binding</keyword>
<dbReference type="InterPro" id="IPR036855">
    <property type="entry name" value="Znf_CCCH_sf"/>
</dbReference>
<evidence type="ECO:0000256" key="1">
    <source>
        <dbReference type="ARBA" id="ARBA00022723"/>
    </source>
</evidence>
<dbReference type="SUPFAM" id="SSF90229">
    <property type="entry name" value="CCCH zinc finger"/>
    <property type="match status" value="1"/>
</dbReference>
<evidence type="ECO:0000313" key="6">
    <source>
        <dbReference type="EMBL" id="KAJ4486275.1"/>
    </source>
</evidence>
<name>A0A9W9AMB5_9AGAR</name>
<evidence type="ECO:0000256" key="3">
    <source>
        <dbReference type="ARBA" id="ARBA00022833"/>
    </source>
</evidence>
<evidence type="ECO:0000256" key="4">
    <source>
        <dbReference type="PROSITE-ProRule" id="PRU00723"/>
    </source>
</evidence>